<dbReference type="InterPro" id="IPR029033">
    <property type="entry name" value="His_PPase_superfam"/>
</dbReference>
<dbReference type="Gene3D" id="3.40.50.1240">
    <property type="entry name" value="Phosphoglycerate mutase-like"/>
    <property type="match status" value="1"/>
</dbReference>
<feature type="active site" description="Tele-phosphohistidine intermediate" evidence="2">
    <location>
        <position position="9"/>
    </location>
</feature>
<dbReference type="GO" id="GO:0043456">
    <property type="term" value="P:regulation of pentose-phosphate shunt"/>
    <property type="evidence" value="ECO:0007669"/>
    <property type="project" value="TreeGrafter"/>
</dbReference>
<evidence type="ECO:0000256" key="3">
    <source>
        <dbReference type="PIRSR" id="PIRSR613078-2"/>
    </source>
</evidence>
<dbReference type="PANTHER" id="PTHR46517:SF1">
    <property type="entry name" value="FRUCTOSE-2,6-BISPHOSPHATASE TIGAR"/>
    <property type="match status" value="1"/>
</dbReference>
<dbReference type="CDD" id="cd07067">
    <property type="entry name" value="HP_PGM_like"/>
    <property type="match status" value="1"/>
</dbReference>
<dbReference type="GO" id="GO:0045820">
    <property type="term" value="P:negative regulation of glycolytic process"/>
    <property type="evidence" value="ECO:0007669"/>
    <property type="project" value="TreeGrafter"/>
</dbReference>
<gene>
    <name evidence="4" type="ORF">FD02_GL000088</name>
</gene>
<dbReference type="PATRIC" id="fig|1291734.4.peg.96"/>
<feature type="active site" description="Proton donor/acceptor" evidence="2">
    <location>
        <position position="87"/>
    </location>
</feature>
<dbReference type="OrthoDB" id="9782128at2"/>
<dbReference type="EMBL" id="AZDJ01000030">
    <property type="protein sequence ID" value="KRK70907.1"/>
    <property type="molecule type" value="Genomic_DNA"/>
</dbReference>
<organism evidence="4 5">
    <name type="scientific">Lacticaseibacillus nasuensis JCM 17158</name>
    <dbReference type="NCBI Taxonomy" id="1291734"/>
    <lineage>
        <taxon>Bacteria</taxon>
        <taxon>Bacillati</taxon>
        <taxon>Bacillota</taxon>
        <taxon>Bacilli</taxon>
        <taxon>Lactobacillales</taxon>
        <taxon>Lactobacillaceae</taxon>
        <taxon>Lacticaseibacillus</taxon>
    </lineage>
</organism>
<dbReference type="InterPro" id="IPR013078">
    <property type="entry name" value="His_Pase_superF_clade-1"/>
</dbReference>
<dbReference type="Proteomes" id="UP000051804">
    <property type="component" value="Unassembled WGS sequence"/>
</dbReference>
<dbReference type="PANTHER" id="PTHR46517">
    <property type="entry name" value="FRUCTOSE-2,6-BISPHOSPHATASE TIGAR"/>
    <property type="match status" value="1"/>
</dbReference>
<evidence type="ECO:0000313" key="5">
    <source>
        <dbReference type="Proteomes" id="UP000051804"/>
    </source>
</evidence>
<keyword evidence="1" id="KW-0378">Hydrolase</keyword>
<dbReference type="RefSeq" id="WP_054721820.1">
    <property type="nucleotide sequence ID" value="NZ_AZDJ01000030.1"/>
</dbReference>
<dbReference type="AlphaFoldDB" id="A0A0R1JIM3"/>
<accession>A0A0R1JIM3</accession>
<feature type="binding site" evidence="3">
    <location>
        <position position="59"/>
    </location>
    <ligand>
        <name>substrate</name>
    </ligand>
</feature>
<protein>
    <recommendedName>
        <fullName evidence="6">Phosphoglycerate mutase</fullName>
    </recommendedName>
</protein>
<dbReference type="SMART" id="SM00855">
    <property type="entry name" value="PGAM"/>
    <property type="match status" value="1"/>
</dbReference>
<dbReference type="Pfam" id="PF00300">
    <property type="entry name" value="His_Phos_1"/>
    <property type="match status" value="1"/>
</dbReference>
<feature type="binding site" evidence="3">
    <location>
        <begin position="8"/>
        <end position="15"/>
    </location>
    <ligand>
        <name>substrate</name>
    </ligand>
</feature>
<reference evidence="4 5" key="1">
    <citation type="journal article" date="2015" name="Genome Announc.">
        <title>Expanding the biotechnology potential of lactobacilli through comparative genomics of 213 strains and associated genera.</title>
        <authorList>
            <person name="Sun Z."/>
            <person name="Harris H.M."/>
            <person name="McCann A."/>
            <person name="Guo C."/>
            <person name="Argimon S."/>
            <person name="Zhang W."/>
            <person name="Yang X."/>
            <person name="Jeffery I.B."/>
            <person name="Cooney J.C."/>
            <person name="Kagawa T.F."/>
            <person name="Liu W."/>
            <person name="Song Y."/>
            <person name="Salvetti E."/>
            <person name="Wrobel A."/>
            <person name="Rasinkangas P."/>
            <person name="Parkhill J."/>
            <person name="Rea M.C."/>
            <person name="O'Sullivan O."/>
            <person name="Ritari J."/>
            <person name="Douillard F.P."/>
            <person name="Paul Ross R."/>
            <person name="Yang R."/>
            <person name="Briner A.E."/>
            <person name="Felis G.E."/>
            <person name="de Vos W.M."/>
            <person name="Barrangou R."/>
            <person name="Klaenhammer T.R."/>
            <person name="Caufield P.W."/>
            <person name="Cui Y."/>
            <person name="Zhang H."/>
            <person name="O'Toole P.W."/>
        </authorList>
    </citation>
    <scope>NUCLEOTIDE SEQUENCE [LARGE SCALE GENOMIC DNA]</scope>
    <source>
        <strain evidence="4 5">JCM 17158</strain>
    </source>
</reference>
<comment type="caution">
    <text evidence="4">The sequence shown here is derived from an EMBL/GenBank/DDBJ whole genome shotgun (WGS) entry which is preliminary data.</text>
</comment>
<proteinExistence type="predicted"/>
<evidence type="ECO:0000256" key="2">
    <source>
        <dbReference type="PIRSR" id="PIRSR613078-1"/>
    </source>
</evidence>
<keyword evidence="5" id="KW-1185">Reference proteome</keyword>
<evidence type="ECO:0008006" key="6">
    <source>
        <dbReference type="Google" id="ProtNLM"/>
    </source>
</evidence>
<sequence>MTTFYFVRHGQTLVNVNNGFNGGIIDKPLTALGVSGAKAVGHALSQVRFTQVLTSNMPRTLTTTALIMQENHYATQTPVQPVNALREMVLGSWEGKTAEENNDPAGLDLFFNDFPRFDAEVAPRIGAEPFQHVAERTLPVIQTAVAAHPTGTILVVAHGLVFRMLLNALQGRTWPEAKVGDIMRNATITTFTTRDGQHFAKGAWDVDPADFTVPAAK</sequence>
<evidence type="ECO:0000256" key="1">
    <source>
        <dbReference type="ARBA" id="ARBA00022801"/>
    </source>
</evidence>
<name>A0A0R1JIM3_9LACO</name>
<dbReference type="SUPFAM" id="SSF53254">
    <property type="entry name" value="Phosphoglycerate mutase-like"/>
    <property type="match status" value="1"/>
</dbReference>
<dbReference type="InterPro" id="IPR051695">
    <property type="entry name" value="Phosphoglycerate_Mutase"/>
</dbReference>
<dbReference type="GO" id="GO:0004331">
    <property type="term" value="F:fructose-2,6-bisphosphate 2-phosphatase activity"/>
    <property type="evidence" value="ECO:0007669"/>
    <property type="project" value="TreeGrafter"/>
</dbReference>
<dbReference type="STRING" id="1291734.FD02_GL000088"/>
<evidence type="ECO:0000313" key="4">
    <source>
        <dbReference type="EMBL" id="KRK70907.1"/>
    </source>
</evidence>
<dbReference type="GO" id="GO:0005829">
    <property type="term" value="C:cytosol"/>
    <property type="evidence" value="ECO:0007669"/>
    <property type="project" value="TreeGrafter"/>
</dbReference>